<keyword evidence="2" id="KW-1185">Reference proteome</keyword>
<sequence length="342" mass="38923">MAMRLRRRPLRNNAAFSRRVTIGALSSDILLIIFRHYLSDSPPFWVRLAHVCRRWRQVIFLSPLGLRLRLYCTHRTPALRNLDCWPPLPLVVNYGGFLRPPLPAPEDEDNIMAALQRSDRVCSISLTVTSSLLQKLSTISEPFSDLEELVLLSQDNDQLTLPSAFWWGHRLRTLHSTRIAIPSLPQLLSPSQDLVDLQLHEIPGVGYFSPEAFANALCGMTQLETLSLHFLSFPSRQNYLYLPPPPGDHVVLPALTSFKYRGISKYLDSLVVGIDAPRLEDINITFFGQPTLDASQLGLFINRIEMQRLSTSSRDYILRGCHFHYLHPARGVYTAWIANIKT</sequence>
<gene>
    <name evidence="1" type="ORF">EDB92DRAFT_1607170</name>
</gene>
<dbReference type="Gene3D" id="1.20.1280.50">
    <property type="match status" value="1"/>
</dbReference>
<evidence type="ECO:0000313" key="1">
    <source>
        <dbReference type="EMBL" id="KAH8983196.1"/>
    </source>
</evidence>
<accession>A0AAD4LCI1</accession>
<proteinExistence type="predicted"/>
<evidence type="ECO:0008006" key="3">
    <source>
        <dbReference type="Google" id="ProtNLM"/>
    </source>
</evidence>
<evidence type="ECO:0000313" key="2">
    <source>
        <dbReference type="Proteomes" id="UP001201163"/>
    </source>
</evidence>
<dbReference type="EMBL" id="JAKELL010000091">
    <property type="protein sequence ID" value="KAH8983196.1"/>
    <property type="molecule type" value="Genomic_DNA"/>
</dbReference>
<dbReference type="Proteomes" id="UP001201163">
    <property type="component" value="Unassembled WGS sequence"/>
</dbReference>
<dbReference type="SUPFAM" id="SSF52047">
    <property type="entry name" value="RNI-like"/>
    <property type="match status" value="1"/>
</dbReference>
<reference evidence="1" key="1">
    <citation type="submission" date="2022-01" db="EMBL/GenBank/DDBJ databases">
        <title>Comparative genomics reveals a dynamic genome evolution in the ectomycorrhizal milk-cap (Lactarius) mushrooms.</title>
        <authorList>
            <consortium name="DOE Joint Genome Institute"/>
            <person name="Lebreton A."/>
            <person name="Tang N."/>
            <person name="Kuo A."/>
            <person name="LaButti K."/>
            <person name="Drula E."/>
            <person name="Barry K."/>
            <person name="Clum A."/>
            <person name="Lipzen A."/>
            <person name="Mousain D."/>
            <person name="Ng V."/>
            <person name="Wang R."/>
            <person name="Wang X."/>
            <person name="Dai Y."/>
            <person name="Henrissat B."/>
            <person name="Grigoriev I.V."/>
            <person name="Guerin-Laguette A."/>
            <person name="Yu F."/>
            <person name="Martin F.M."/>
        </authorList>
    </citation>
    <scope>NUCLEOTIDE SEQUENCE</scope>
    <source>
        <strain evidence="1">QP</strain>
    </source>
</reference>
<dbReference type="AlphaFoldDB" id="A0AAD4LCI1"/>
<comment type="caution">
    <text evidence="1">The sequence shown here is derived from an EMBL/GenBank/DDBJ whole genome shotgun (WGS) entry which is preliminary data.</text>
</comment>
<organism evidence="1 2">
    <name type="scientific">Lactarius akahatsu</name>
    <dbReference type="NCBI Taxonomy" id="416441"/>
    <lineage>
        <taxon>Eukaryota</taxon>
        <taxon>Fungi</taxon>
        <taxon>Dikarya</taxon>
        <taxon>Basidiomycota</taxon>
        <taxon>Agaricomycotina</taxon>
        <taxon>Agaricomycetes</taxon>
        <taxon>Russulales</taxon>
        <taxon>Russulaceae</taxon>
        <taxon>Lactarius</taxon>
    </lineage>
</organism>
<protein>
    <recommendedName>
        <fullName evidence="3">F-box domain-containing protein</fullName>
    </recommendedName>
</protein>
<name>A0AAD4LCI1_9AGAM</name>